<proteinExistence type="predicted"/>
<organism evidence="2 3">
    <name type="scientific">Durusdinium trenchii</name>
    <dbReference type="NCBI Taxonomy" id="1381693"/>
    <lineage>
        <taxon>Eukaryota</taxon>
        <taxon>Sar</taxon>
        <taxon>Alveolata</taxon>
        <taxon>Dinophyceae</taxon>
        <taxon>Suessiales</taxon>
        <taxon>Symbiodiniaceae</taxon>
        <taxon>Durusdinium</taxon>
    </lineage>
</organism>
<evidence type="ECO:0000313" key="3">
    <source>
        <dbReference type="Proteomes" id="UP001642464"/>
    </source>
</evidence>
<sequence length="387" mass="41608">EDLVLLSFDGLEHRTLNHTIFVQELLTVFKGLGLAERHANSLQIQITGPSVLAEILGPSSARAPVEQLPIHLVEVMGCCARKVPSATPRLDPVDPAKSPSGGTPVTSRSMGRLSATQSEIYREIFNDAAVSLVTDIFAESVTQADEETKRKANHVAVQRVTADVIDQLLGPHAVGGSEISDHMEWQEQLEDLVLLSFDSLDHQTLDHSIFVQELLTVFRGLGLAERHANSLQIQITGPSVLAEILGPSSARAPVEQLPIHLVEVMGCYAQKVPSAPPRWRKQRPISSSEVSMVSAHSGMEGPAAQLFQQLVEGPSWRGQLMTPHSGGSMMTPLSGRSGAEMASANEMVEHIVTASLERVVTAAPADERPAPAVAPVDEAAQRKTLTV</sequence>
<feature type="non-terminal residue" evidence="2">
    <location>
        <position position="1"/>
    </location>
</feature>
<evidence type="ECO:0000313" key="2">
    <source>
        <dbReference type="EMBL" id="CAK9056179.1"/>
    </source>
</evidence>
<feature type="non-terminal residue" evidence="2">
    <location>
        <position position="387"/>
    </location>
</feature>
<dbReference type="Proteomes" id="UP001642464">
    <property type="component" value="Unassembled WGS sequence"/>
</dbReference>
<name>A0ABP0MZM2_9DINO</name>
<feature type="compositionally biased region" description="Polar residues" evidence="1">
    <location>
        <begin position="100"/>
        <end position="111"/>
    </location>
</feature>
<accession>A0ABP0MZM2</accession>
<feature type="region of interest" description="Disordered" evidence="1">
    <location>
        <begin position="86"/>
        <end position="111"/>
    </location>
</feature>
<keyword evidence="3" id="KW-1185">Reference proteome</keyword>
<reference evidence="2 3" key="1">
    <citation type="submission" date="2024-02" db="EMBL/GenBank/DDBJ databases">
        <authorList>
            <person name="Chen Y."/>
            <person name="Shah S."/>
            <person name="Dougan E. K."/>
            <person name="Thang M."/>
            <person name="Chan C."/>
        </authorList>
    </citation>
    <scope>NUCLEOTIDE SEQUENCE [LARGE SCALE GENOMIC DNA]</scope>
</reference>
<evidence type="ECO:0000256" key="1">
    <source>
        <dbReference type="SAM" id="MobiDB-lite"/>
    </source>
</evidence>
<dbReference type="EMBL" id="CAXAMM010024925">
    <property type="protein sequence ID" value="CAK9056179.1"/>
    <property type="molecule type" value="Genomic_DNA"/>
</dbReference>
<gene>
    <name evidence="2" type="ORF">SCF082_LOCUS30301</name>
</gene>
<comment type="caution">
    <text evidence="2">The sequence shown here is derived from an EMBL/GenBank/DDBJ whole genome shotgun (WGS) entry which is preliminary data.</text>
</comment>
<protein>
    <submittedName>
        <fullName evidence="2">Uncharacterized protein</fullName>
    </submittedName>
</protein>